<gene>
    <name evidence="2" type="ORF">DRE_02727</name>
</gene>
<accession>W7IFD6</accession>
<feature type="transmembrane region" description="Helical" evidence="1">
    <location>
        <begin position="12"/>
        <end position="27"/>
    </location>
</feature>
<evidence type="ECO:0000256" key="1">
    <source>
        <dbReference type="SAM" id="Phobius"/>
    </source>
</evidence>
<dbReference type="EMBL" id="KI966407">
    <property type="protein sequence ID" value="EWC47845.1"/>
    <property type="molecule type" value="Genomic_DNA"/>
</dbReference>
<dbReference type="OrthoDB" id="545169at2759"/>
<dbReference type="Proteomes" id="UP000024837">
    <property type="component" value="Unassembled WGS sequence"/>
</dbReference>
<dbReference type="InterPro" id="IPR046366">
    <property type="entry name" value="MPAB"/>
</dbReference>
<keyword evidence="3" id="KW-1185">Reference proteome</keyword>
<dbReference type="AlphaFoldDB" id="W7IFD6"/>
<dbReference type="GO" id="GO:0016491">
    <property type="term" value="F:oxidoreductase activity"/>
    <property type="evidence" value="ECO:0007669"/>
    <property type="project" value="InterPro"/>
</dbReference>
<protein>
    <submittedName>
        <fullName evidence="2">Uncharacterized protein</fullName>
    </submittedName>
</protein>
<organism evidence="2 3">
    <name type="scientific">Drechslerella stenobrocha 248</name>
    <dbReference type="NCBI Taxonomy" id="1043628"/>
    <lineage>
        <taxon>Eukaryota</taxon>
        <taxon>Fungi</taxon>
        <taxon>Dikarya</taxon>
        <taxon>Ascomycota</taxon>
        <taxon>Pezizomycotina</taxon>
        <taxon>Orbiliomycetes</taxon>
        <taxon>Orbiliales</taxon>
        <taxon>Orbiliaceae</taxon>
        <taxon>Drechslerella</taxon>
    </lineage>
</organism>
<keyword evidence="1" id="KW-0812">Transmembrane</keyword>
<keyword evidence="1" id="KW-0472">Membrane</keyword>
<keyword evidence="1" id="KW-1133">Transmembrane helix</keyword>
<proteinExistence type="predicted"/>
<reference evidence="2 3" key="1">
    <citation type="submission" date="2013-05" db="EMBL/GenBank/DDBJ databases">
        <title>Drechslerella stenobrocha genome reveals carnivorous origination and mechanical trapping mechanism of predatory fungi.</title>
        <authorList>
            <person name="Liu X."/>
            <person name="Zhang W."/>
            <person name="Liu K."/>
        </authorList>
    </citation>
    <scope>NUCLEOTIDE SEQUENCE [LARGE SCALE GENOMIC DNA]</scope>
    <source>
        <strain evidence="2 3">248</strain>
    </source>
</reference>
<name>W7IFD6_9PEZI</name>
<dbReference type="PANTHER" id="PTHR36124">
    <property type="match status" value="1"/>
</dbReference>
<evidence type="ECO:0000313" key="2">
    <source>
        <dbReference type="EMBL" id="EWC47845.1"/>
    </source>
</evidence>
<evidence type="ECO:0000313" key="3">
    <source>
        <dbReference type="Proteomes" id="UP000024837"/>
    </source>
</evidence>
<dbReference type="PANTHER" id="PTHR36124:SF1">
    <property type="entry name" value="ER-BOUND OXYGENASE MPAB_MPAB'_RUBBER OXYGENASE CATALYTIC DOMAIN-CONTAINING PROTEIN"/>
    <property type="match status" value="1"/>
</dbReference>
<sequence length="419" mass="47729">MELLPSASRGNLLMLFSGLFPAYLLLVRKLRYRRLQKILDALEIECGTVRKSSEVPLRHAEAIIRNIANSEFPQMMMLSLQFALFRTYGIPSISTILWKSRQFAERSTAHRRYVDTVVLIAEAINTSLDSPRGKLAIERINYLHGRYRISNGDLLYTLILFMCQPGVFIDKYEWRNLHPIEKMGLHRFWNQVGDMMGIDGIPDSYEGCYQWANEYETKNMVSDEVNVKVAVATVDLLLHFVPGPLKGPALPVIHAICDPNLRASFFWPDPPSYIEPLINHVFAFRAFVIRNFFLPRLSSAPRIECKAINGSVPLIERRYYVKIWDTDPWYYRRTWWNSYGPTAWLCRIMGWGVPSDEFNSVAGYRVGEVGPKATVGKGPGNAGWEPGSYLAATNLTRVDDNERFKGAAESGGRCPMFAG</sequence>
<dbReference type="HOGENOM" id="CLU_039076_2_1_1"/>